<protein>
    <submittedName>
        <fullName evidence="2">Uncharacterized protein</fullName>
    </submittedName>
</protein>
<dbReference type="EMBL" id="CAJNOR010000669">
    <property type="protein sequence ID" value="CAF0977306.1"/>
    <property type="molecule type" value="Genomic_DNA"/>
</dbReference>
<name>A0A814F2T6_ADIRI</name>
<reference evidence="2" key="1">
    <citation type="submission" date="2021-02" db="EMBL/GenBank/DDBJ databases">
        <authorList>
            <person name="Nowell W R."/>
        </authorList>
    </citation>
    <scope>NUCLEOTIDE SEQUENCE</scope>
</reference>
<evidence type="ECO:0000256" key="1">
    <source>
        <dbReference type="SAM" id="MobiDB-lite"/>
    </source>
</evidence>
<gene>
    <name evidence="2" type="ORF">XAT740_LOCUS11992</name>
</gene>
<accession>A0A814F2T6</accession>
<proteinExistence type="predicted"/>
<feature type="compositionally biased region" description="Polar residues" evidence="1">
    <location>
        <begin position="111"/>
        <end position="130"/>
    </location>
</feature>
<feature type="compositionally biased region" description="Low complexity" evidence="1">
    <location>
        <begin position="174"/>
        <end position="183"/>
    </location>
</feature>
<organism evidence="2 3">
    <name type="scientific">Adineta ricciae</name>
    <name type="common">Rotifer</name>
    <dbReference type="NCBI Taxonomy" id="249248"/>
    <lineage>
        <taxon>Eukaryota</taxon>
        <taxon>Metazoa</taxon>
        <taxon>Spiralia</taxon>
        <taxon>Gnathifera</taxon>
        <taxon>Rotifera</taxon>
        <taxon>Eurotatoria</taxon>
        <taxon>Bdelloidea</taxon>
        <taxon>Adinetida</taxon>
        <taxon>Adinetidae</taxon>
        <taxon>Adineta</taxon>
    </lineage>
</organism>
<feature type="compositionally biased region" description="Polar residues" evidence="1">
    <location>
        <begin position="208"/>
        <end position="232"/>
    </location>
</feature>
<dbReference type="AlphaFoldDB" id="A0A814F2T6"/>
<feature type="compositionally biased region" description="Low complexity" evidence="1">
    <location>
        <begin position="101"/>
        <end position="110"/>
    </location>
</feature>
<feature type="region of interest" description="Disordered" evidence="1">
    <location>
        <begin position="101"/>
        <end position="135"/>
    </location>
</feature>
<sequence>MTETTIIRTDISLDVDDFDIRREFCGVHDKRLNELRQFTNCIIDLQIHPTKHPFEKVTWIISHYDEAVRAFTVKRIQTWAQMTQIAIQMHIEDITFHQQLSSDTSSSSTDGRVQQLGNSIKSSPSPQKGSSLKMFNKHSKTPLHDHYYGSVPNAALVPQTDIQSRYQHRRRRNSSSSSSGVQRPALFGKPSDYFLSRGNEYPRRRHSPLSTPISIFSSTEIKPNESSNTTEPFLSKPSYLPNEREQSYELNKNLITEYELLTNGDDIDYEEEAKWENLLSDTSDFENDSHPLMADIIVISQLRDSLMHSQISSTDDIAHIQLSLPKTLIITSDEKLKTLKSQPVWFHRLYLNSKIILADGIHKSRQQAEKFAYKKMIDLMTNKQGVQVKVLVNGQCKAVLQKAPPPKQFNNTIINESLMNTTTDVY</sequence>
<evidence type="ECO:0000313" key="2">
    <source>
        <dbReference type="EMBL" id="CAF0977306.1"/>
    </source>
</evidence>
<keyword evidence="3" id="KW-1185">Reference proteome</keyword>
<evidence type="ECO:0000313" key="3">
    <source>
        <dbReference type="Proteomes" id="UP000663828"/>
    </source>
</evidence>
<feature type="region of interest" description="Disordered" evidence="1">
    <location>
        <begin position="164"/>
        <end position="242"/>
    </location>
</feature>
<dbReference type="Proteomes" id="UP000663828">
    <property type="component" value="Unassembled WGS sequence"/>
</dbReference>
<comment type="caution">
    <text evidence="2">The sequence shown here is derived from an EMBL/GenBank/DDBJ whole genome shotgun (WGS) entry which is preliminary data.</text>
</comment>